<evidence type="ECO:0000256" key="2">
    <source>
        <dbReference type="ARBA" id="ARBA00022552"/>
    </source>
</evidence>
<evidence type="ECO:0000259" key="7">
    <source>
        <dbReference type="Pfam" id="PF26049"/>
    </source>
</evidence>
<dbReference type="PANTHER" id="PTHR47816">
    <property type="entry name" value="RIBOSOMAL RNA SMALL SUBUNIT METHYLTRANSFERASE C"/>
    <property type="match status" value="1"/>
</dbReference>
<dbReference type="InterPro" id="IPR002052">
    <property type="entry name" value="DNA_methylase_N6_adenine_CS"/>
</dbReference>
<dbReference type="PROSITE" id="PS00092">
    <property type="entry name" value="N6_MTASE"/>
    <property type="match status" value="1"/>
</dbReference>
<dbReference type="InterPro" id="IPR058679">
    <property type="entry name" value="RlmG_N"/>
</dbReference>
<gene>
    <name evidence="8" type="ORF">FHX74_001027</name>
</gene>
<sequence length="378" mass="39858">MDATLPPDGRDPGTGTVDDGPDALPAAERLLLDVAAETSGRTGGWLACLDLDPGAPGAAVERLSPEAVVVHHDRLSDERRQHERLVRQPGGTDPRIRAVDDPRSAVNGARVVLHRIPPSLDALDELATMTAAHGEQDVVLLGVGNNRHLSRSMNDVLGRSFGSVRASRGRGKFRVLVASEPRDDVDPDRFPARRAVEELDLTVVAHGGVFAGARLDAGTRLLLGTRDRWPTAGAAVDLGCGTGVLAATVARLGHRPVLAIDESAAACRSAEATMAANGLSGAVTVVRQDGLGEQDARSADLVVSNPPFHRGTAKDSAPALTMISEAGRVLRPGGELWLVYNSHLPYLPALRRVGRTELVARDRSYLVTRTVAAGPRTG</sequence>
<accession>A0A7W3P527</accession>
<dbReference type="Gene3D" id="3.40.50.150">
    <property type="entry name" value="Vaccinia Virus protein VP39"/>
    <property type="match status" value="2"/>
</dbReference>
<dbReference type="Proteomes" id="UP000523079">
    <property type="component" value="Unassembled WGS sequence"/>
</dbReference>
<reference evidence="8 9" key="1">
    <citation type="submission" date="2020-07" db="EMBL/GenBank/DDBJ databases">
        <title>Sequencing the genomes of 1000 actinobacteria strains.</title>
        <authorList>
            <person name="Klenk H.-P."/>
        </authorList>
    </citation>
    <scope>NUCLEOTIDE SEQUENCE [LARGE SCALE GENOMIC DNA]</scope>
    <source>
        <strain evidence="8 9">DSM 100723</strain>
    </source>
</reference>
<keyword evidence="1" id="KW-0963">Cytoplasm</keyword>
<evidence type="ECO:0000259" key="6">
    <source>
        <dbReference type="Pfam" id="PF05175"/>
    </source>
</evidence>
<keyword evidence="3 8" id="KW-0489">Methyltransferase</keyword>
<dbReference type="RefSeq" id="WP_182559051.1">
    <property type="nucleotide sequence ID" value="NZ_JACGWT010000002.1"/>
</dbReference>
<comment type="caution">
    <text evidence="8">The sequence shown here is derived from an EMBL/GenBank/DDBJ whole genome shotgun (WGS) entry which is preliminary data.</text>
</comment>
<dbReference type="InterPro" id="IPR029063">
    <property type="entry name" value="SAM-dependent_MTases_sf"/>
</dbReference>
<organism evidence="8 9">
    <name type="scientific">Microlunatus kandeliicorticis</name>
    <dbReference type="NCBI Taxonomy" id="1759536"/>
    <lineage>
        <taxon>Bacteria</taxon>
        <taxon>Bacillati</taxon>
        <taxon>Actinomycetota</taxon>
        <taxon>Actinomycetes</taxon>
        <taxon>Propionibacteriales</taxon>
        <taxon>Propionibacteriaceae</taxon>
        <taxon>Microlunatus</taxon>
    </lineage>
</organism>
<evidence type="ECO:0000256" key="1">
    <source>
        <dbReference type="ARBA" id="ARBA00022490"/>
    </source>
</evidence>
<dbReference type="GO" id="GO:0052914">
    <property type="term" value="F:16S rRNA (guanine(1207)-N(2))-methyltransferase activity"/>
    <property type="evidence" value="ECO:0007669"/>
    <property type="project" value="UniProtKB-EC"/>
</dbReference>
<evidence type="ECO:0000256" key="5">
    <source>
        <dbReference type="SAM" id="MobiDB-lite"/>
    </source>
</evidence>
<feature type="domain" description="RlmG N-terminal" evidence="7">
    <location>
        <begin position="26"/>
        <end position="179"/>
    </location>
</feature>
<dbReference type="CDD" id="cd02440">
    <property type="entry name" value="AdoMet_MTases"/>
    <property type="match status" value="1"/>
</dbReference>
<dbReference type="PRINTS" id="PR00508">
    <property type="entry name" value="S21N4MTFRASE"/>
</dbReference>
<dbReference type="InterPro" id="IPR007848">
    <property type="entry name" value="Small_mtfrase_dom"/>
</dbReference>
<dbReference type="Pfam" id="PF05175">
    <property type="entry name" value="MTS"/>
    <property type="match status" value="1"/>
</dbReference>
<evidence type="ECO:0000256" key="4">
    <source>
        <dbReference type="ARBA" id="ARBA00022679"/>
    </source>
</evidence>
<dbReference type="EC" id="2.1.1.172" evidence="8"/>
<dbReference type="GO" id="GO:0003677">
    <property type="term" value="F:DNA binding"/>
    <property type="evidence" value="ECO:0007669"/>
    <property type="project" value="InterPro"/>
</dbReference>
<keyword evidence="2" id="KW-0698">rRNA processing</keyword>
<protein>
    <submittedName>
        <fullName evidence="8">16S rRNA (Guanine1207-N2)-methyltransferase</fullName>
        <ecNumber evidence="8">2.1.1.172</ecNumber>
    </submittedName>
</protein>
<evidence type="ECO:0000313" key="9">
    <source>
        <dbReference type="Proteomes" id="UP000523079"/>
    </source>
</evidence>
<proteinExistence type="predicted"/>
<dbReference type="InterPro" id="IPR046977">
    <property type="entry name" value="RsmC/RlmG"/>
</dbReference>
<keyword evidence="4 8" id="KW-0808">Transferase</keyword>
<feature type="domain" description="Methyltransferase small" evidence="6">
    <location>
        <begin position="201"/>
        <end position="368"/>
    </location>
</feature>
<evidence type="ECO:0000313" key="8">
    <source>
        <dbReference type="EMBL" id="MBA8793422.1"/>
    </source>
</evidence>
<dbReference type="AlphaFoldDB" id="A0A7W3P527"/>
<evidence type="ECO:0000256" key="3">
    <source>
        <dbReference type="ARBA" id="ARBA00022603"/>
    </source>
</evidence>
<keyword evidence="9" id="KW-1185">Reference proteome</keyword>
<dbReference type="InterPro" id="IPR001091">
    <property type="entry name" value="RM_Methyltransferase"/>
</dbReference>
<dbReference type="EMBL" id="JACGWT010000002">
    <property type="protein sequence ID" value="MBA8793422.1"/>
    <property type="molecule type" value="Genomic_DNA"/>
</dbReference>
<dbReference type="SUPFAM" id="SSF53335">
    <property type="entry name" value="S-adenosyl-L-methionine-dependent methyltransferases"/>
    <property type="match status" value="1"/>
</dbReference>
<dbReference type="PANTHER" id="PTHR47816:SF5">
    <property type="entry name" value="RIBOSOMAL RNA LARGE SUBUNIT METHYLTRANSFERASE G"/>
    <property type="match status" value="1"/>
</dbReference>
<name>A0A7W3P527_9ACTN</name>
<feature type="region of interest" description="Disordered" evidence="5">
    <location>
        <begin position="1"/>
        <end position="23"/>
    </location>
</feature>
<dbReference type="Pfam" id="PF26049">
    <property type="entry name" value="RLMG_N"/>
    <property type="match status" value="1"/>
</dbReference>